<dbReference type="GO" id="GO:0005634">
    <property type="term" value="C:nucleus"/>
    <property type="evidence" value="ECO:0007669"/>
    <property type="project" value="UniProtKB-SubCell"/>
</dbReference>
<keyword evidence="6" id="KW-0805">Transcription regulation</keyword>
<feature type="domain" description="C2H2-type" evidence="12">
    <location>
        <begin position="423"/>
        <end position="450"/>
    </location>
</feature>
<dbReference type="EMBL" id="CADEAL010004266">
    <property type="protein sequence ID" value="CAB1455667.1"/>
    <property type="molecule type" value="Genomic_DNA"/>
</dbReference>
<keyword evidence="2" id="KW-0479">Metal-binding</keyword>
<name>A0A9N7VUU0_PLEPL</name>
<evidence type="ECO:0000256" key="6">
    <source>
        <dbReference type="ARBA" id="ARBA00023015"/>
    </source>
</evidence>
<evidence type="ECO:0000256" key="11">
    <source>
        <dbReference type="SAM" id="MobiDB-lite"/>
    </source>
</evidence>
<dbReference type="GO" id="GO:0008270">
    <property type="term" value="F:zinc ion binding"/>
    <property type="evidence" value="ECO:0007669"/>
    <property type="project" value="UniProtKB-KW"/>
</dbReference>
<evidence type="ECO:0000256" key="10">
    <source>
        <dbReference type="PROSITE-ProRule" id="PRU00042"/>
    </source>
</evidence>
<keyword evidence="14" id="KW-1185">Reference proteome</keyword>
<comment type="caution">
    <text evidence="13">The sequence shown here is derived from an EMBL/GenBank/DDBJ whole genome shotgun (WGS) entry which is preliminary data.</text>
</comment>
<feature type="domain" description="C2H2-type" evidence="12">
    <location>
        <begin position="247"/>
        <end position="274"/>
    </location>
</feature>
<keyword evidence="9" id="KW-0539">Nucleus</keyword>
<dbReference type="SUPFAM" id="SSF57667">
    <property type="entry name" value="beta-beta-alpha zinc fingers"/>
    <property type="match status" value="4"/>
</dbReference>
<evidence type="ECO:0000313" key="13">
    <source>
        <dbReference type="EMBL" id="CAB1455667.1"/>
    </source>
</evidence>
<feature type="domain" description="C2H2-type" evidence="12">
    <location>
        <begin position="367"/>
        <end position="394"/>
    </location>
</feature>
<organism evidence="13 14">
    <name type="scientific">Pleuronectes platessa</name>
    <name type="common">European plaice</name>
    <dbReference type="NCBI Taxonomy" id="8262"/>
    <lineage>
        <taxon>Eukaryota</taxon>
        <taxon>Metazoa</taxon>
        <taxon>Chordata</taxon>
        <taxon>Craniata</taxon>
        <taxon>Vertebrata</taxon>
        <taxon>Euteleostomi</taxon>
        <taxon>Actinopterygii</taxon>
        <taxon>Neopterygii</taxon>
        <taxon>Teleostei</taxon>
        <taxon>Neoteleostei</taxon>
        <taxon>Acanthomorphata</taxon>
        <taxon>Carangaria</taxon>
        <taxon>Pleuronectiformes</taxon>
        <taxon>Pleuronectoidei</taxon>
        <taxon>Pleuronectidae</taxon>
        <taxon>Pleuronectes</taxon>
    </lineage>
</organism>
<sequence length="474" mass="51486">MEEAEEDEEEDELVCVEDGDGGSSSSQGTGDTLSCKACAVPLPPDPVAIRRHADTHLTELGLCRVCGASFPDRAAGAAHSLSHVGVQLFTCDMCHLQFCSQSKLLRHHHQESSGYTIPQAALTGSSSSLSAELQCAVCTKTLSKDFQTVKDHLLNHVCPQSLSCGVCLLPQLSLCSLLWHTLSHLSLPVFTCPHCGRCFVERPLLDRHMTAHAEEAAAKERERLALRTYRVRADEVGGGGLAGVEELHCFLCPETFRSASAFQYHLSLHTNESLGAGGGAGGHSWLGKRKAEQSLDCPPSSCSSSSPRDVSGLVKMSNLGLGLGMGFSVPDKYFQGPAHSLSSGLLPNGTSGQDGGAGAAAVRGKWYRCRYCGKRFAHSGEFTYHLRIHTGEKPYQCKVCLRFFRGRSTMICHLKTHAGALMYRCTVCGLYFSTLKLVSSHMELHKDHLPPDFNIEQTFMYNDHSKEPLPTMDT</sequence>
<feature type="region of interest" description="Disordered" evidence="11">
    <location>
        <begin position="1"/>
        <end position="31"/>
    </location>
</feature>
<keyword evidence="4 10" id="KW-0863">Zinc-finger</keyword>
<dbReference type="Pfam" id="PF00096">
    <property type="entry name" value="zf-C2H2"/>
    <property type="match status" value="2"/>
</dbReference>
<evidence type="ECO:0000256" key="5">
    <source>
        <dbReference type="ARBA" id="ARBA00022833"/>
    </source>
</evidence>
<evidence type="ECO:0000256" key="3">
    <source>
        <dbReference type="ARBA" id="ARBA00022737"/>
    </source>
</evidence>
<evidence type="ECO:0000256" key="4">
    <source>
        <dbReference type="ARBA" id="ARBA00022771"/>
    </source>
</evidence>
<comment type="subcellular location">
    <subcellularLocation>
        <location evidence="1">Nucleus</location>
    </subcellularLocation>
</comment>
<dbReference type="PROSITE" id="PS50157">
    <property type="entry name" value="ZINC_FINGER_C2H2_2"/>
    <property type="match status" value="5"/>
</dbReference>
<dbReference type="AlphaFoldDB" id="A0A9N7VUU0"/>
<dbReference type="Proteomes" id="UP001153269">
    <property type="component" value="Unassembled WGS sequence"/>
</dbReference>
<keyword evidence="8" id="KW-0804">Transcription</keyword>
<evidence type="ECO:0000256" key="9">
    <source>
        <dbReference type="ARBA" id="ARBA00023242"/>
    </source>
</evidence>
<proteinExistence type="predicted"/>
<protein>
    <recommendedName>
        <fullName evidence="12">C2H2-type domain-containing protein</fullName>
    </recommendedName>
</protein>
<evidence type="ECO:0000256" key="2">
    <source>
        <dbReference type="ARBA" id="ARBA00022723"/>
    </source>
</evidence>
<dbReference type="PROSITE" id="PS00028">
    <property type="entry name" value="ZINC_FINGER_C2H2_1"/>
    <property type="match status" value="6"/>
</dbReference>
<evidence type="ECO:0000256" key="8">
    <source>
        <dbReference type="ARBA" id="ARBA00023163"/>
    </source>
</evidence>
<evidence type="ECO:0000313" key="14">
    <source>
        <dbReference type="Proteomes" id="UP001153269"/>
    </source>
</evidence>
<dbReference type="InterPro" id="IPR013087">
    <property type="entry name" value="Znf_C2H2_type"/>
</dbReference>
<dbReference type="PANTHER" id="PTHR24379:SF121">
    <property type="entry name" value="C2H2-TYPE DOMAIN-CONTAINING PROTEIN"/>
    <property type="match status" value="1"/>
</dbReference>
<keyword evidence="7" id="KW-0238">DNA-binding</keyword>
<evidence type="ECO:0000256" key="1">
    <source>
        <dbReference type="ARBA" id="ARBA00004123"/>
    </source>
</evidence>
<keyword evidence="5" id="KW-0862">Zinc</keyword>
<keyword evidence="3" id="KW-0677">Repeat</keyword>
<reference evidence="13" key="1">
    <citation type="submission" date="2020-03" db="EMBL/GenBank/DDBJ databases">
        <authorList>
            <person name="Weist P."/>
        </authorList>
    </citation>
    <scope>NUCLEOTIDE SEQUENCE</scope>
</reference>
<evidence type="ECO:0000256" key="7">
    <source>
        <dbReference type="ARBA" id="ARBA00023125"/>
    </source>
</evidence>
<dbReference type="SMART" id="SM00355">
    <property type="entry name" value="ZnF_C2H2"/>
    <property type="match status" value="8"/>
</dbReference>
<evidence type="ECO:0000259" key="12">
    <source>
        <dbReference type="PROSITE" id="PS50157"/>
    </source>
</evidence>
<dbReference type="InterPro" id="IPR036236">
    <property type="entry name" value="Znf_C2H2_sf"/>
</dbReference>
<dbReference type="GO" id="GO:0003677">
    <property type="term" value="F:DNA binding"/>
    <property type="evidence" value="ECO:0007669"/>
    <property type="project" value="UniProtKB-KW"/>
</dbReference>
<accession>A0A9N7VUU0</accession>
<gene>
    <name evidence="13" type="ORF">PLEPLA_LOCUS43448</name>
</gene>
<feature type="domain" description="C2H2-type" evidence="12">
    <location>
        <begin position="190"/>
        <end position="217"/>
    </location>
</feature>
<dbReference type="FunFam" id="3.30.160.60:FF:000325">
    <property type="entry name" value="ZFP90 zinc finger protein"/>
    <property type="match status" value="1"/>
</dbReference>
<feature type="compositionally biased region" description="Acidic residues" evidence="11">
    <location>
        <begin position="1"/>
        <end position="20"/>
    </location>
</feature>
<dbReference type="Gene3D" id="3.30.160.60">
    <property type="entry name" value="Classic Zinc Finger"/>
    <property type="match status" value="4"/>
</dbReference>
<dbReference type="PANTHER" id="PTHR24379">
    <property type="entry name" value="KRAB AND ZINC FINGER DOMAIN-CONTAINING"/>
    <property type="match status" value="1"/>
</dbReference>
<feature type="domain" description="C2H2-type" evidence="12">
    <location>
        <begin position="395"/>
        <end position="422"/>
    </location>
</feature>